<protein>
    <submittedName>
        <fullName evidence="3">Protein SET DOMAIN GROUP 41-like isoform X2</fullName>
    </submittedName>
</protein>
<feature type="domain" description="SET" evidence="1">
    <location>
        <begin position="166"/>
        <end position="258"/>
    </location>
</feature>
<organism evidence="2 3">
    <name type="scientific">Camelina sativa</name>
    <name type="common">False flax</name>
    <name type="synonym">Myagrum sativum</name>
    <dbReference type="NCBI Taxonomy" id="90675"/>
    <lineage>
        <taxon>Eukaryota</taxon>
        <taxon>Viridiplantae</taxon>
        <taxon>Streptophyta</taxon>
        <taxon>Embryophyta</taxon>
        <taxon>Tracheophyta</taxon>
        <taxon>Spermatophyta</taxon>
        <taxon>Magnoliopsida</taxon>
        <taxon>eudicotyledons</taxon>
        <taxon>Gunneridae</taxon>
        <taxon>Pentapetalae</taxon>
        <taxon>rosids</taxon>
        <taxon>malvids</taxon>
        <taxon>Brassicales</taxon>
        <taxon>Brassicaceae</taxon>
        <taxon>Camelineae</taxon>
        <taxon>Camelina</taxon>
    </lineage>
</organism>
<dbReference type="Pfam" id="PF00856">
    <property type="entry name" value="SET"/>
    <property type="match status" value="1"/>
</dbReference>
<evidence type="ECO:0000313" key="3">
    <source>
        <dbReference type="RefSeq" id="XP_019099384.1"/>
    </source>
</evidence>
<gene>
    <name evidence="3" type="primary">LOC104777527</name>
</gene>
<dbReference type="PANTHER" id="PTHR47780:SF1">
    <property type="entry name" value="PROTEIN SET DOMAIN GROUP 41"/>
    <property type="match status" value="1"/>
</dbReference>
<keyword evidence="2" id="KW-1185">Reference proteome</keyword>
<dbReference type="GeneID" id="104777527"/>
<dbReference type="CDD" id="cd20071">
    <property type="entry name" value="SET_SMYD"/>
    <property type="match status" value="1"/>
</dbReference>
<name>A0ABM1RK46_CAMSA</name>
<dbReference type="SUPFAM" id="SSF82199">
    <property type="entry name" value="SET domain"/>
    <property type="match status" value="2"/>
</dbReference>
<dbReference type="Gene3D" id="2.170.270.10">
    <property type="entry name" value="SET domain"/>
    <property type="match status" value="1"/>
</dbReference>
<proteinExistence type="predicted"/>
<dbReference type="PANTHER" id="PTHR47780">
    <property type="entry name" value="PROTEIN SET DOMAIN GROUP 41"/>
    <property type="match status" value="1"/>
</dbReference>
<dbReference type="Proteomes" id="UP000694864">
    <property type="component" value="Chromosome 3"/>
</dbReference>
<dbReference type="InterPro" id="IPR046341">
    <property type="entry name" value="SET_dom_sf"/>
</dbReference>
<evidence type="ECO:0000259" key="1">
    <source>
        <dbReference type="Pfam" id="PF00856"/>
    </source>
</evidence>
<dbReference type="RefSeq" id="XP_019099384.1">
    <property type="nucleotide sequence ID" value="XM_019243839.1"/>
</dbReference>
<evidence type="ECO:0000313" key="2">
    <source>
        <dbReference type="Proteomes" id="UP000694864"/>
    </source>
</evidence>
<reference evidence="2" key="1">
    <citation type="journal article" date="2014" name="Nat. Commun.">
        <title>The emerging biofuel crop Camelina sativa retains a highly undifferentiated hexaploid genome structure.</title>
        <authorList>
            <person name="Kagale S."/>
            <person name="Koh C."/>
            <person name="Nixon J."/>
            <person name="Bollina V."/>
            <person name="Clarke W.E."/>
            <person name="Tuteja R."/>
            <person name="Spillane C."/>
            <person name="Robinson S.J."/>
            <person name="Links M.G."/>
            <person name="Clarke C."/>
            <person name="Higgins E.E."/>
            <person name="Huebert T."/>
            <person name="Sharpe A.G."/>
            <person name="Parkin I.A."/>
        </authorList>
    </citation>
    <scope>NUCLEOTIDE SEQUENCE [LARGE SCALE GENOMIC DNA]</scope>
    <source>
        <strain evidence="2">cv. DH55</strain>
    </source>
</reference>
<dbReference type="InterPro" id="IPR001214">
    <property type="entry name" value="SET_dom"/>
</dbReference>
<reference evidence="3" key="2">
    <citation type="submission" date="2025-08" db="UniProtKB">
        <authorList>
            <consortium name="RefSeq"/>
        </authorList>
    </citation>
    <scope>IDENTIFICATION</scope>
    <source>
        <tissue evidence="3">Leaf</tissue>
    </source>
</reference>
<sequence>MEILAAEDIDIGTDLIPPLSPLASSLYDSFLSSHCSSCFSLLPQAPPHPHYCSAACSLTDSPIDSPQSPPEISPILPSDIRTALRLLNSTVVVTSSSPHRLNGLLTNHHRIMSDPSLSVAIQNAASFIATFLRSNRENTELEEAAICSVLTNAVEVQDSTGLALGIALYDSRFSWINHSCSPNSCYRFVNTITTSYQDGLAFAKTIPHIITNTETSSNFESKAFCSLQEQGRTVGYGPKVIVRSIKKIKDGEEITVSYMDLLQPTGLRQSDLWSKYRFMCNCGRCVASPPAYVDSILEGVLALEPEITTVSHFHGTTNKDEAAGKMSDHIQGAIDDFLSDDINRKTCCEKIESVLHHGIQIKADSSQPHHLRLHPCHHVALNAYITLATAYKIRSVDSEIDMGKAFEMSRISAAYSFFLACASHHLFSAEPSFAISATSFWKNAGESLLDLALKFSMESSVETTYKCTKCLTLETPNSHRDIKEKSRQILSCVTDISQVVWSFLTRGCPYLAKFRSPVDFSFATTNGDREESNEDQMATRVYIIKEEEATEGQVGIIVPFGKLESLPELKAYIGTSYYLHG</sequence>
<accession>A0ABM1RK46</accession>